<dbReference type="GO" id="GO:0003677">
    <property type="term" value="F:DNA binding"/>
    <property type="evidence" value="ECO:0007669"/>
    <property type="project" value="InterPro"/>
</dbReference>
<reference evidence="5" key="1">
    <citation type="journal article" date="2014" name="Front. Microbiol.">
        <title>High frequency of phylogenetically diverse reductive dehalogenase-homologous genes in deep subseafloor sedimentary metagenomes.</title>
        <authorList>
            <person name="Kawai M."/>
            <person name="Futagami T."/>
            <person name="Toyoda A."/>
            <person name="Takaki Y."/>
            <person name="Nishi S."/>
            <person name="Hori S."/>
            <person name="Arai W."/>
            <person name="Tsubouchi T."/>
            <person name="Morono Y."/>
            <person name="Uchiyama I."/>
            <person name="Ito T."/>
            <person name="Fujiyama A."/>
            <person name="Inagaki F."/>
            <person name="Takami H."/>
        </authorList>
    </citation>
    <scope>NUCLEOTIDE SEQUENCE</scope>
    <source>
        <strain evidence="5">Expedition CK06-06</strain>
    </source>
</reference>
<dbReference type="GO" id="GO:0006289">
    <property type="term" value="P:nucleotide-excision repair"/>
    <property type="evidence" value="ECO:0007669"/>
    <property type="project" value="InterPro"/>
</dbReference>
<accession>X0XHU5</accession>
<feature type="domain" description="UvrB interaction" evidence="4">
    <location>
        <begin position="3"/>
        <end position="76"/>
    </location>
</feature>
<name>X0XHU5_9ZZZZ</name>
<dbReference type="GO" id="GO:0016887">
    <property type="term" value="F:ATP hydrolysis activity"/>
    <property type="evidence" value="ECO:0007669"/>
    <property type="project" value="InterPro"/>
</dbReference>
<keyword evidence="1" id="KW-0547">Nucleotide-binding</keyword>
<feature type="region of interest" description="Disordered" evidence="3">
    <location>
        <begin position="226"/>
        <end position="245"/>
    </location>
</feature>
<comment type="caution">
    <text evidence="5">The sequence shown here is derived from an EMBL/GenBank/DDBJ whole genome shotgun (WGS) entry which is preliminary data.</text>
</comment>
<dbReference type="GO" id="GO:0005524">
    <property type="term" value="F:ATP binding"/>
    <property type="evidence" value="ECO:0007669"/>
    <property type="project" value="UniProtKB-KW"/>
</dbReference>
<proteinExistence type="predicted"/>
<dbReference type="SUPFAM" id="SSF52540">
    <property type="entry name" value="P-loop containing nucleoside triphosphate hydrolases"/>
    <property type="match status" value="1"/>
</dbReference>
<keyword evidence="2" id="KW-0067">ATP-binding</keyword>
<evidence type="ECO:0000313" key="5">
    <source>
        <dbReference type="EMBL" id="GAG24496.1"/>
    </source>
</evidence>
<dbReference type="GO" id="GO:0009380">
    <property type="term" value="C:excinuclease repair complex"/>
    <property type="evidence" value="ECO:0007669"/>
    <property type="project" value="InterPro"/>
</dbReference>
<evidence type="ECO:0000256" key="1">
    <source>
        <dbReference type="ARBA" id="ARBA00022741"/>
    </source>
</evidence>
<feature type="non-terminal residue" evidence="5">
    <location>
        <position position="260"/>
    </location>
</feature>
<dbReference type="InterPro" id="IPR004807">
    <property type="entry name" value="UvrB"/>
</dbReference>
<dbReference type="InterPro" id="IPR041471">
    <property type="entry name" value="UvrB_inter"/>
</dbReference>
<evidence type="ECO:0000256" key="3">
    <source>
        <dbReference type="SAM" id="MobiDB-lite"/>
    </source>
</evidence>
<protein>
    <recommendedName>
        <fullName evidence="4">UvrB interaction domain-containing protein</fullName>
    </recommendedName>
</protein>
<dbReference type="InterPro" id="IPR027417">
    <property type="entry name" value="P-loop_NTPase"/>
</dbReference>
<sequence length="260" mass="28488">MLTNWVSLGYEPASIVQESGTFSRRGGIIDVFPPHSAWPVRIELFGDEIESLRLFEPDTQRSQEKVSSFTLVPASEALPKHGPLAARRAAQLDLLACHESAAADFEGDLEALEEGQHCKGIEFYIPYLYSQPGNLIDFLPTQGRRPEAPPELDEGLVEGLLVVDDLTELEAAMADLEAGALELQKDLLKAGELPRGLLIPYFTWDELQETLLDRHPLVLGYDGSTEASTVGSAEPHAEVGGEEQPLLRRGSVQVSQLFAQ</sequence>
<dbReference type="EMBL" id="BARS01033307">
    <property type="protein sequence ID" value="GAG24496.1"/>
    <property type="molecule type" value="Genomic_DNA"/>
</dbReference>
<dbReference type="Gene3D" id="3.30.2060.10">
    <property type="entry name" value="Penicillin-binding protein 1b domain"/>
    <property type="match status" value="1"/>
</dbReference>
<evidence type="ECO:0000259" key="4">
    <source>
        <dbReference type="Pfam" id="PF17757"/>
    </source>
</evidence>
<dbReference type="PANTHER" id="PTHR24029:SF1">
    <property type="entry name" value="TRANSCRIPTION-REPAIR-COUPLING FACTOR"/>
    <property type="match status" value="1"/>
</dbReference>
<evidence type="ECO:0000256" key="2">
    <source>
        <dbReference type="ARBA" id="ARBA00022840"/>
    </source>
</evidence>
<organism evidence="5">
    <name type="scientific">marine sediment metagenome</name>
    <dbReference type="NCBI Taxonomy" id="412755"/>
    <lineage>
        <taxon>unclassified sequences</taxon>
        <taxon>metagenomes</taxon>
        <taxon>ecological metagenomes</taxon>
    </lineage>
</organism>
<dbReference type="Pfam" id="PF17757">
    <property type="entry name" value="UvrB_inter"/>
    <property type="match status" value="1"/>
</dbReference>
<dbReference type="PANTHER" id="PTHR24029">
    <property type="entry name" value="UVRABC SYSTEM PROTEIN B"/>
    <property type="match status" value="1"/>
</dbReference>
<dbReference type="AlphaFoldDB" id="X0XHU5"/>
<gene>
    <name evidence="5" type="ORF">S01H1_51610</name>
</gene>